<dbReference type="Proteomes" id="UP001052739">
    <property type="component" value="Unassembled WGS sequence"/>
</dbReference>
<evidence type="ECO:0000313" key="2">
    <source>
        <dbReference type="EMBL" id="GHI23199.1"/>
    </source>
</evidence>
<dbReference type="EMBL" id="BNDW01000035">
    <property type="protein sequence ID" value="GHI23199.1"/>
    <property type="molecule type" value="Genomic_DNA"/>
</dbReference>
<gene>
    <name evidence="2" type="ORF">Shyd_45700</name>
</gene>
<proteinExistence type="predicted"/>
<keyword evidence="3" id="KW-1185">Reference proteome</keyword>
<evidence type="ECO:0000256" key="1">
    <source>
        <dbReference type="SAM" id="MobiDB-lite"/>
    </source>
</evidence>
<reference evidence="2" key="1">
    <citation type="submission" date="2024-05" db="EMBL/GenBank/DDBJ databases">
        <title>Whole genome shotgun sequence of Streptomyces hydrogenans NBRC 13475.</title>
        <authorList>
            <person name="Komaki H."/>
            <person name="Tamura T."/>
        </authorList>
    </citation>
    <scope>NUCLEOTIDE SEQUENCE</scope>
    <source>
        <strain evidence="2">NBRC 13475</strain>
    </source>
</reference>
<evidence type="ECO:0000313" key="3">
    <source>
        <dbReference type="Proteomes" id="UP001052739"/>
    </source>
</evidence>
<protein>
    <submittedName>
        <fullName evidence="2">Uncharacterized protein</fullName>
    </submittedName>
</protein>
<feature type="region of interest" description="Disordered" evidence="1">
    <location>
        <begin position="106"/>
        <end position="128"/>
    </location>
</feature>
<comment type="caution">
    <text evidence="2">The sequence shown here is derived from an EMBL/GenBank/DDBJ whole genome shotgun (WGS) entry which is preliminary data.</text>
</comment>
<name>A0ABQ3PDT5_9ACTN</name>
<accession>A0ABQ3PDT5</accession>
<organism evidence="2 3">
    <name type="scientific">Streptomyces hydrogenans</name>
    <dbReference type="NCBI Taxonomy" id="1873719"/>
    <lineage>
        <taxon>Bacteria</taxon>
        <taxon>Bacillati</taxon>
        <taxon>Actinomycetota</taxon>
        <taxon>Actinomycetes</taxon>
        <taxon>Kitasatosporales</taxon>
        <taxon>Streptomycetaceae</taxon>
        <taxon>Streptomyces</taxon>
    </lineage>
</organism>
<sequence length="128" mass="13392">MPAAAIVAALSYYVVQLFFGRRAAPPGSAGGPGVVPRGMEYHRAGGGYRRGAEPLRGAAVLRPAGVEERGRARLPWGSRALSSCGGTAMQHRRRGCPAPCARWAGGDVVAPGRDARAGRPGYPKRPEM</sequence>